<feature type="domain" description="CT398-like coiled coil hairpin" evidence="4">
    <location>
        <begin position="47"/>
        <end position="225"/>
    </location>
</feature>
<dbReference type="Proteomes" id="UP000237752">
    <property type="component" value="Unassembled WGS sequence"/>
</dbReference>
<dbReference type="InterPro" id="IPR052376">
    <property type="entry name" value="Oxidative_Scav/Glycosyltrans"/>
</dbReference>
<evidence type="ECO:0000259" key="4">
    <source>
        <dbReference type="Pfam" id="PF24481"/>
    </source>
</evidence>
<comment type="caution">
    <text evidence="5">The sequence shown here is derived from an EMBL/GenBank/DDBJ whole genome shotgun (WGS) entry which is preliminary data.</text>
</comment>
<dbReference type="InterPro" id="IPR003743">
    <property type="entry name" value="Zf-RING_7"/>
</dbReference>
<evidence type="ECO:0000256" key="2">
    <source>
        <dbReference type="SAM" id="MobiDB-lite"/>
    </source>
</evidence>
<dbReference type="Pfam" id="PF24481">
    <property type="entry name" value="CT398_CC"/>
    <property type="match status" value="1"/>
</dbReference>
<dbReference type="InterPro" id="IPR056003">
    <property type="entry name" value="CT398_CC_hairpin"/>
</dbReference>
<keyword evidence="6" id="KW-1185">Reference proteome</keyword>
<dbReference type="PANTHER" id="PTHR39082:SF1">
    <property type="entry name" value="SCAVENGER RECEPTOR CLASS A MEMBER 3"/>
    <property type="match status" value="1"/>
</dbReference>
<evidence type="ECO:0000259" key="3">
    <source>
        <dbReference type="Pfam" id="PF02591"/>
    </source>
</evidence>
<dbReference type="OrthoDB" id="9784388at2"/>
<feature type="domain" description="C4-type zinc ribbon" evidence="3">
    <location>
        <begin position="237"/>
        <end position="270"/>
    </location>
</feature>
<feature type="compositionally biased region" description="Basic and acidic residues" evidence="2">
    <location>
        <begin position="102"/>
        <end position="117"/>
    </location>
</feature>
<keyword evidence="1" id="KW-0175">Coiled coil</keyword>
<sequence>MSRYGSSDFRDGSSDFRDGWVDIRDGRATYGDTVRIDPAIQLQLLDLSAVDLKLQQLTHRRANLPEISRIQQAQEELSTTQSRLMDLQTAHNDLGREMGRLESDTEAVRSRQQRNSERMTSGSIKASKDLEAIEHEIATLKRRQGELEDQELELMERAEQIDADLATVTEQRAGIEQQRDDALAARDAEWVQIDQQVADVKADRTGLVGRLPAELVGLYERIAATGTTGAAAMTQRRCGGCRLEFDGSTLAALRKADPEEVVRCDSCGTIQIRTEESGL</sequence>
<evidence type="ECO:0000313" key="5">
    <source>
        <dbReference type="EMBL" id="PRZ41309.1"/>
    </source>
</evidence>
<gene>
    <name evidence="5" type="ORF">CLV47_11035</name>
</gene>
<evidence type="ECO:0000313" key="6">
    <source>
        <dbReference type="Proteomes" id="UP000237752"/>
    </source>
</evidence>
<feature type="coiled-coil region" evidence="1">
    <location>
        <begin position="123"/>
        <end position="150"/>
    </location>
</feature>
<dbReference type="PANTHER" id="PTHR39082">
    <property type="entry name" value="PHOSPHOLIPASE C-BETA-2-RELATED"/>
    <property type="match status" value="1"/>
</dbReference>
<dbReference type="AlphaFoldDB" id="A0A2T0ZY75"/>
<organism evidence="5 6">
    <name type="scientific">Antricoccus suffuscus</name>
    <dbReference type="NCBI Taxonomy" id="1629062"/>
    <lineage>
        <taxon>Bacteria</taxon>
        <taxon>Bacillati</taxon>
        <taxon>Actinomycetota</taxon>
        <taxon>Actinomycetes</taxon>
        <taxon>Geodermatophilales</taxon>
        <taxon>Antricoccaceae</taxon>
        <taxon>Antricoccus</taxon>
    </lineage>
</organism>
<name>A0A2T0ZY75_9ACTN</name>
<accession>A0A2T0ZY75</accession>
<feature type="region of interest" description="Disordered" evidence="2">
    <location>
        <begin position="102"/>
        <end position="122"/>
    </location>
</feature>
<evidence type="ECO:0000256" key="1">
    <source>
        <dbReference type="SAM" id="Coils"/>
    </source>
</evidence>
<proteinExistence type="predicted"/>
<dbReference type="EMBL" id="PVUE01000010">
    <property type="protein sequence ID" value="PRZ41309.1"/>
    <property type="molecule type" value="Genomic_DNA"/>
</dbReference>
<dbReference type="Pfam" id="PF02591">
    <property type="entry name" value="Zn_ribbon_9"/>
    <property type="match status" value="1"/>
</dbReference>
<protein>
    <submittedName>
        <fullName evidence="5">Uncharacterized protein</fullName>
    </submittedName>
</protein>
<dbReference type="Gene3D" id="1.10.287.1490">
    <property type="match status" value="1"/>
</dbReference>
<reference evidence="5 6" key="1">
    <citation type="submission" date="2018-03" db="EMBL/GenBank/DDBJ databases">
        <title>Genomic Encyclopedia of Archaeal and Bacterial Type Strains, Phase II (KMG-II): from individual species to whole genera.</title>
        <authorList>
            <person name="Goeker M."/>
        </authorList>
    </citation>
    <scope>NUCLEOTIDE SEQUENCE [LARGE SCALE GENOMIC DNA]</scope>
    <source>
        <strain evidence="5 6">DSM 100065</strain>
    </source>
</reference>